<organism evidence="5 6">
    <name type="scientific">Paenibacillus etheri</name>
    <dbReference type="NCBI Taxonomy" id="1306852"/>
    <lineage>
        <taxon>Bacteria</taxon>
        <taxon>Bacillati</taxon>
        <taxon>Bacillota</taxon>
        <taxon>Bacilli</taxon>
        <taxon>Bacillales</taxon>
        <taxon>Paenibacillaceae</taxon>
        <taxon>Paenibacillus</taxon>
    </lineage>
</organism>
<accession>A0A0W1ARU4</accession>
<evidence type="ECO:0008006" key="7">
    <source>
        <dbReference type="Google" id="ProtNLM"/>
    </source>
</evidence>
<evidence type="ECO:0000259" key="4">
    <source>
        <dbReference type="Pfam" id="PF13739"/>
    </source>
</evidence>
<dbReference type="InterPro" id="IPR012854">
    <property type="entry name" value="Cu_amine_oxidase-like_N"/>
</dbReference>
<sequence length="368" mass="40329">MNKTMKWTSAILAAGVLLGGTGFIGGNSVQAATTGTKTVKEAVQQPSVALKYKGQVLTQQGKIVDGNTMIPLTVLRDAFGLAIHYNSTTKTYSVGSDSVKLNMEVSDYGVSTDLNGYYIYSMTGNHEVKMINNSLYVPFKLLNDYLGVQGVYNPAQKSLELSKKVMNDIKITSVNLDKSNKNANIKVQYPKISGLTDEVQNTINATFKKEAELFASESEKEASRRDGTIENKYDYSQSYIVTFNREGVLSVVVDQYGYSGGAHGGTMREGHTFSLKDGKKIELKDLLKAEPNYKQKLDKMLKASTKDIAFPESTGGLTDKPAFYVSESGLAIFYQQYEIAPYAAGIPTYTFNFSSILPKGTDPFASFK</sequence>
<evidence type="ECO:0000256" key="1">
    <source>
        <dbReference type="SAM" id="SignalP"/>
    </source>
</evidence>
<reference evidence="5 6" key="1">
    <citation type="journal article" date="2015" name="Int. Biodeterior. Biodegradation">
        <title>Physiological and genetic screening methods for the isolation of methyl tert-butyl ether-degrading bacteria for bioremediation purposes.</title>
        <authorList>
            <person name="Guisado I.M."/>
            <person name="Purswani J."/>
            <person name="Gonzalez Lopez J."/>
            <person name="Pozo C."/>
        </authorList>
    </citation>
    <scope>NUCLEOTIDE SEQUENCE [LARGE SCALE GENOMIC DNA]</scope>
    <source>
        <strain evidence="5 6">SH7</strain>
    </source>
</reference>
<keyword evidence="6" id="KW-1185">Reference proteome</keyword>
<feature type="domain" description="Copper amine oxidase-like N-terminal" evidence="2">
    <location>
        <begin position="57"/>
        <end position="158"/>
    </location>
</feature>
<name>A0A0W1ARU4_9BACL</name>
<dbReference type="AlphaFoldDB" id="A0A0W1ARU4"/>
<dbReference type="Gene3D" id="3.30.565.40">
    <property type="entry name" value="Fervidobacterium nodosum Rt17-B1 like"/>
    <property type="match status" value="1"/>
</dbReference>
<dbReference type="Pfam" id="PF07833">
    <property type="entry name" value="Cu_amine_oxidN1"/>
    <property type="match status" value="1"/>
</dbReference>
<feature type="signal peptide" evidence="1">
    <location>
        <begin position="1"/>
        <end position="31"/>
    </location>
</feature>
<comment type="caution">
    <text evidence="5">The sequence shown here is derived from an EMBL/GenBank/DDBJ whole genome shotgun (WGS) entry which is preliminary data.</text>
</comment>
<evidence type="ECO:0000313" key="5">
    <source>
        <dbReference type="EMBL" id="KTD84065.1"/>
    </source>
</evidence>
<evidence type="ECO:0000313" key="6">
    <source>
        <dbReference type="Proteomes" id="UP000054709"/>
    </source>
</evidence>
<proteinExistence type="predicted"/>
<dbReference type="RefSeq" id="WP_060626137.1">
    <property type="nucleotide sequence ID" value="NZ_LCZJ02000037.1"/>
</dbReference>
<dbReference type="Gene3D" id="3.90.640.20">
    <property type="entry name" value="Heat-shock cognate protein, ATPase"/>
    <property type="match status" value="1"/>
</dbReference>
<feature type="domain" description="DUF3298" evidence="3">
    <location>
        <begin position="284"/>
        <end position="353"/>
    </location>
</feature>
<dbReference type="EMBL" id="LCZJ02000037">
    <property type="protein sequence ID" value="KTD84065.1"/>
    <property type="molecule type" value="Genomic_DNA"/>
</dbReference>
<dbReference type="Pfam" id="PF13739">
    <property type="entry name" value="PdaC"/>
    <property type="match status" value="1"/>
</dbReference>
<dbReference type="OrthoDB" id="5637at2"/>
<dbReference type="Proteomes" id="UP000054709">
    <property type="component" value="Unassembled WGS sequence"/>
</dbReference>
<evidence type="ECO:0000259" key="3">
    <source>
        <dbReference type="Pfam" id="PF11738"/>
    </source>
</evidence>
<keyword evidence="1" id="KW-0732">Signal</keyword>
<evidence type="ECO:0000259" key="2">
    <source>
        <dbReference type="Pfam" id="PF07833"/>
    </source>
</evidence>
<feature type="chain" id="PRO_5006920085" description="Copper amine oxidase" evidence="1">
    <location>
        <begin position="32"/>
        <end position="368"/>
    </location>
</feature>
<dbReference type="Pfam" id="PF11738">
    <property type="entry name" value="DUF3298"/>
    <property type="match status" value="1"/>
</dbReference>
<gene>
    <name evidence="5" type="ORF">UQ64_28300</name>
</gene>
<protein>
    <recommendedName>
        <fullName evidence="7">Copper amine oxidase</fullName>
    </recommendedName>
</protein>
<dbReference type="InterPro" id="IPR025303">
    <property type="entry name" value="PdaC"/>
</dbReference>
<feature type="domain" description="Deacetylase PdaC" evidence="4">
    <location>
        <begin position="178"/>
        <end position="265"/>
    </location>
</feature>
<dbReference type="InterPro" id="IPR021729">
    <property type="entry name" value="DUF3298"/>
</dbReference>
<dbReference type="InterPro" id="IPR037126">
    <property type="entry name" value="PdaC/RsiV-like_sf"/>
</dbReference>